<dbReference type="SUPFAM" id="SSF53649">
    <property type="entry name" value="Alkaline phosphatase-like"/>
    <property type="match status" value="1"/>
</dbReference>
<protein>
    <recommendedName>
        <fullName evidence="2">GPI ethanolamine phosphate transferase 1</fullName>
        <ecNumber evidence="2">2.-.-.-</ecNumber>
    </recommendedName>
</protein>
<dbReference type="InterPro" id="IPR037671">
    <property type="entry name" value="PIGN_N"/>
</dbReference>
<organism evidence="4 5">
    <name type="scientific">Ephemerocybe angulata</name>
    <dbReference type="NCBI Taxonomy" id="980116"/>
    <lineage>
        <taxon>Eukaryota</taxon>
        <taxon>Fungi</taxon>
        <taxon>Dikarya</taxon>
        <taxon>Basidiomycota</taxon>
        <taxon>Agaricomycotina</taxon>
        <taxon>Agaricomycetes</taxon>
        <taxon>Agaricomycetidae</taxon>
        <taxon>Agaricales</taxon>
        <taxon>Agaricineae</taxon>
        <taxon>Psathyrellaceae</taxon>
        <taxon>Ephemerocybe</taxon>
    </lineage>
</organism>
<dbReference type="EMBL" id="JAACJK010000114">
    <property type="protein sequence ID" value="KAF5331414.1"/>
    <property type="molecule type" value="Genomic_DNA"/>
</dbReference>
<dbReference type="UniPathway" id="UPA00196"/>
<keyword evidence="2" id="KW-0256">Endoplasmic reticulum</keyword>
<keyword evidence="2" id="KW-0337">GPI-anchor biosynthesis</keyword>
<dbReference type="PANTHER" id="PTHR12250:SF0">
    <property type="entry name" value="GPI ETHANOLAMINE PHOSPHATE TRANSFERASE 1"/>
    <property type="match status" value="1"/>
</dbReference>
<evidence type="ECO:0000313" key="4">
    <source>
        <dbReference type="EMBL" id="KAF5331414.1"/>
    </source>
</evidence>
<comment type="function">
    <text evidence="1 2">Ethanolamine phosphate transferase involved in glycosylphosphatidylinositol-anchor biosynthesis. Transfers ethanolamine phosphate to the first alpha-1,4-linked mannose of the glycosylphosphatidylinositol precursor of GPI-anchor.</text>
</comment>
<dbReference type="Proteomes" id="UP000541558">
    <property type="component" value="Unassembled WGS sequence"/>
</dbReference>
<dbReference type="Gene3D" id="3.40.720.10">
    <property type="entry name" value="Alkaline Phosphatase, subunit A"/>
    <property type="match status" value="1"/>
</dbReference>
<accession>A0A8H5BXK9</accession>
<dbReference type="PANTHER" id="PTHR12250">
    <property type="entry name" value="PHOSPHATIDYLINOSITOL GLYCAN, CLASS N"/>
    <property type="match status" value="1"/>
</dbReference>
<dbReference type="GO" id="GO:0005789">
    <property type="term" value="C:endoplasmic reticulum membrane"/>
    <property type="evidence" value="ECO:0007669"/>
    <property type="project" value="UniProtKB-SubCell"/>
</dbReference>
<evidence type="ECO:0000313" key="5">
    <source>
        <dbReference type="Proteomes" id="UP000541558"/>
    </source>
</evidence>
<proteinExistence type="inferred from homology"/>
<dbReference type="EC" id="2.-.-.-" evidence="2"/>
<feature type="region of interest" description="Disordered" evidence="3">
    <location>
        <begin position="298"/>
        <end position="324"/>
    </location>
</feature>
<dbReference type="InterPro" id="IPR002591">
    <property type="entry name" value="Phosphodiest/P_Trfase"/>
</dbReference>
<reference evidence="4 5" key="1">
    <citation type="journal article" date="2020" name="ISME J.">
        <title>Uncovering the hidden diversity of litter-decomposition mechanisms in mushroom-forming fungi.</title>
        <authorList>
            <person name="Floudas D."/>
            <person name="Bentzer J."/>
            <person name="Ahren D."/>
            <person name="Johansson T."/>
            <person name="Persson P."/>
            <person name="Tunlid A."/>
        </authorList>
    </citation>
    <scope>NUCLEOTIDE SEQUENCE [LARGE SCALE GENOMIC DNA]</scope>
    <source>
        <strain evidence="4 5">CBS 175.51</strain>
    </source>
</reference>
<comment type="caution">
    <text evidence="4">The sequence shown here is derived from an EMBL/GenBank/DDBJ whole genome shotgun (WGS) entry which is preliminary data.</text>
</comment>
<dbReference type="InterPro" id="IPR017850">
    <property type="entry name" value="Alkaline_phosphatase_core_sf"/>
</dbReference>
<sequence>MASEHARKVDFDSVFNQSSSTYSFGSPDILPMFARGATPGKVKEWSYHEDDEDFTKDATALDLWVLDHLEELFRNATTNAKLNHELRQNKVVFFLHLLGLDTTGHSYRPHSKEYMNNIRVVDDIVQRAEALLSEFYGDDDTSFIFTADHGMSEIGNHGDGHPDNTRTPLIAWGKGVRGPLADADAASHDAYSEPWGLGHLYRRDVEQADIASLMAALVGIDWPVNSVGVLPDVDPSRPGYLDQTTGEEAIARAGAFSHGTLHCGPGEQRDAMASPYPPEPRRVLLTTDYEYKYDTGERRGGEERWHGGGVRDSGQTGRRQGRGTGWDWRRADRVYILQGFLPSLSLVTLYPRTPNTTATSPLIRTTSLLVETPAPWRGIAHIPAKPAAATSTHPSRPLHQNARLRYARNCASPHTLLHTTSPCNPITMHDNLAHPAHDFPGHFMHSRPQRFPSTPSFAIRPRFLGPLLIFSEALITIRRALTSRRYLLLGHVDANKAPYVAWRSAPALTEFSRYPHFGRLPRCHALVFFEVFRASSVRFDLGRHPNADPD</sequence>
<comment type="pathway">
    <text evidence="2">Glycolipid biosynthesis; glycosylphosphatidylinositol-anchor biosynthesis.</text>
</comment>
<keyword evidence="2" id="KW-0808">Transferase</keyword>
<evidence type="ECO:0000256" key="2">
    <source>
        <dbReference type="RuleBase" id="RU367138"/>
    </source>
</evidence>
<gene>
    <name evidence="4" type="ORF">D9611_011869</name>
</gene>
<dbReference type="InterPro" id="IPR007070">
    <property type="entry name" value="GPI_EtnP_transferase_1"/>
</dbReference>
<name>A0A8H5BXK9_9AGAR</name>
<comment type="subcellular location">
    <subcellularLocation>
        <location evidence="2">Endoplasmic reticulum membrane</location>
        <topology evidence="2">Multi-pass membrane protein</topology>
    </subcellularLocation>
</comment>
<evidence type="ECO:0000256" key="1">
    <source>
        <dbReference type="ARBA" id="ARBA00024850"/>
    </source>
</evidence>
<dbReference type="AlphaFoldDB" id="A0A8H5BXK9"/>
<evidence type="ECO:0000256" key="3">
    <source>
        <dbReference type="SAM" id="MobiDB-lite"/>
    </source>
</evidence>
<keyword evidence="5" id="KW-1185">Reference proteome</keyword>
<dbReference type="CDD" id="cd16020">
    <property type="entry name" value="GPI_EPT_1"/>
    <property type="match status" value="1"/>
</dbReference>
<dbReference type="GO" id="GO:0051377">
    <property type="term" value="F:mannose-ethanolamine phosphotransferase activity"/>
    <property type="evidence" value="ECO:0007669"/>
    <property type="project" value="UniProtKB-UniRule"/>
</dbReference>
<comment type="similarity">
    <text evidence="2">Belongs to the PIGG/PIGN/PIGO family. PIGN subfamily.</text>
</comment>
<dbReference type="GO" id="GO:0006506">
    <property type="term" value="P:GPI anchor biosynthetic process"/>
    <property type="evidence" value="ECO:0007669"/>
    <property type="project" value="UniProtKB-UniPathway"/>
</dbReference>
<dbReference type="Pfam" id="PF01663">
    <property type="entry name" value="Phosphodiest"/>
    <property type="match status" value="1"/>
</dbReference>
<dbReference type="OrthoDB" id="2748310at2759"/>